<protein>
    <submittedName>
        <fullName evidence="2">Uncharacterized protein</fullName>
    </submittedName>
</protein>
<evidence type="ECO:0000313" key="4">
    <source>
        <dbReference type="Proteomes" id="UP000189229"/>
    </source>
</evidence>
<dbReference type="AlphaFoldDB" id="A0A1V3XA92"/>
<evidence type="ECO:0000313" key="2">
    <source>
        <dbReference type="EMBL" id="OOK75686.1"/>
    </source>
</evidence>
<name>A0A1V3XA92_MYCKA</name>
<sequence>MDGLRRAVDPASGGYRIGAIASRLTGRVADLSAATRPECAP</sequence>
<dbReference type="EMBL" id="MVBM01000003">
    <property type="protein sequence ID" value="OOK75686.1"/>
    <property type="molecule type" value="Genomic_DNA"/>
</dbReference>
<dbReference type="Proteomes" id="UP000188532">
    <property type="component" value="Unassembled WGS sequence"/>
</dbReference>
<accession>A0A1V3XA92</accession>
<proteinExistence type="predicted"/>
<evidence type="ECO:0000313" key="3">
    <source>
        <dbReference type="Proteomes" id="UP000188532"/>
    </source>
</evidence>
<evidence type="ECO:0000313" key="1">
    <source>
        <dbReference type="EMBL" id="OOK73182.1"/>
    </source>
</evidence>
<dbReference type="EMBL" id="MVBN01000005">
    <property type="protein sequence ID" value="OOK73182.1"/>
    <property type="molecule type" value="Genomic_DNA"/>
</dbReference>
<comment type="caution">
    <text evidence="2">The sequence shown here is derived from an EMBL/GenBank/DDBJ whole genome shotgun (WGS) entry which is preliminary data.</text>
</comment>
<gene>
    <name evidence="1" type="ORF">BZL29_5253</name>
    <name evidence="2" type="ORF">BZL30_3645</name>
</gene>
<organism evidence="2 4">
    <name type="scientific">Mycobacterium kansasii</name>
    <dbReference type="NCBI Taxonomy" id="1768"/>
    <lineage>
        <taxon>Bacteria</taxon>
        <taxon>Bacillati</taxon>
        <taxon>Actinomycetota</taxon>
        <taxon>Actinomycetes</taxon>
        <taxon>Mycobacteriales</taxon>
        <taxon>Mycobacteriaceae</taxon>
        <taxon>Mycobacterium</taxon>
    </lineage>
</organism>
<dbReference type="Proteomes" id="UP000189229">
    <property type="component" value="Unassembled WGS sequence"/>
</dbReference>
<reference evidence="3 4" key="1">
    <citation type="submission" date="2017-02" db="EMBL/GenBank/DDBJ databases">
        <title>Complete genome sequences of Mycobacterium kansasii strains isolated from rhesus macaques.</title>
        <authorList>
            <person name="Panda A."/>
            <person name="Nagaraj S."/>
            <person name="Zhao X."/>
            <person name="Tettelin H."/>
            <person name="Detolla L.J."/>
        </authorList>
    </citation>
    <scope>NUCLEOTIDE SEQUENCE [LARGE SCALE GENOMIC DNA]</scope>
    <source>
        <strain evidence="1 3">11-3469</strain>
        <strain evidence="2 4">11-3813</strain>
    </source>
</reference>